<keyword evidence="5" id="KW-1185">Reference proteome</keyword>
<dbReference type="RefSeq" id="WP_010940131.1">
    <property type="nucleotide sequence ID" value="NC_002937.3"/>
</dbReference>
<dbReference type="SUPFAM" id="SSF52096">
    <property type="entry name" value="ClpP/crotonase"/>
    <property type="match status" value="1"/>
</dbReference>
<dbReference type="PANTHER" id="PTHR42987">
    <property type="entry name" value="PEPTIDASE S49"/>
    <property type="match status" value="1"/>
</dbReference>
<dbReference type="GO" id="GO:0006508">
    <property type="term" value="P:proteolysis"/>
    <property type="evidence" value="ECO:0007669"/>
    <property type="project" value="InterPro"/>
</dbReference>
<feature type="region of interest" description="Disordered" evidence="2">
    <location>
        <begin position="380"/>
        <end position="399"/>
    </location>
</feature>
<evidence type="ECO:0000313" key="4">
    <source>
        <dbReference type="EMBL" id="AAS97343.1"/>
    </source>
</evidence>
<dbReference type="Gene3D" id="6.20.330.10">
    <property type="match status" value="1"/>
</dbReference>
<dbReference type="STRING" id="882.DVU_2871"/>
<dbReference type="eggNOG" id="COG0616">
    <property type="taxonomic scope" value="Bacteria"/>
</dbReference>
<reference evidence="4 5" key="1">
    <citation type="journal article" date="2004" name="Nat. Biotechnol.">
        <title>The genome sequence of the anaerobic, sulfate-reducing bacterium Desulfovibrio vulgaris Hildenborough.</title>
        <authorList>
            <person name="Heidelberg J.F."/>
            <person name="Seshadri R."/>
            <person name="Haveman S.A."/>
            <person name="Hemme C.L."/>
            <person name="Paulsen I.T."/>
            <person name="Kolonay J.F."/>
            <person name="Eisen J.A."/>
            <person name="Ward N."/>
            <person name="Methe B."/>
            <person name="Brinkac L.M."/>
            <person name="Daugherty S.C."/>
            <person name="Deboy R.T."/>
            <person name="Dodson R.J."/>
            <person name="Durkin A.S."/>
            <person name="Madupu R."/>
            <person name="Nelson W.C."/>
            <person name="Sullivan S.A."/>
            <person name="Fouts D."/>
            <person name="Haft D.H."/>
            <person name="Selengut J."/>
            <person name="Peterson J.D."/>
            <person name="Davidsen T.M."/>
            <person name="Zafar N."/>
            <person name="Zhou L."/>
            <person name="Radune D."/>
            <person name="Dimitrov G."/>
            <person name="Hance M."/>
            <person name="Tran K."/>
            <person name="Khouri H."/>
            <person name="Gill J."/>
            <person name="Utterback T.R."/>
            <person name="Feldblyum T.V."/>
            <person name="Wall J.D."/>
            <person name="Voordouw G."/>
            <person name="Fraser C.M."/>
        </authorList>
    </citation>
    <scope>NUCLEOTIDE SEQUENCE [LARGE SCALE GENOMIC DNA]</scope>
    <source>
        <strain evidence="5">ATCC 29579 / DSM 644 / NCIMB 8303 / VKM B-1760 / Hildenborough</strain>
    </source>
</reference>
<dbReference type="PANTHER" id="PTHR42987:SF4">
    <property type="entry name" value="PROTEASE SOHB-RELATED"/>
    <property type="match status" value="1"/>
</dbReference>
<comment type="similarity">
    <text evidence="1">Belongs to the peptidase S49 family.</text>
</comment>
<proteinExistence type="inferred from homology"/>
<dbReference type="KEGG" id="dvu:DVU_2871"/>
<gene>
    <name evidence="4" type="ordered locus">DVU_2871</name>
</gene>
<dbReference type="Proteomes" id="UP000002194">
    <property type="component" value="Chromosome"/>
</dbReference>
<dbReference type="PaxDb" id="882-DVU_2871"/>
<feature type="domain" description="Peptidase S49" evidence="3">
    <location>
        <begin position="144"/>
        <end position="290"/>
    </location>
</feature>
<dbReference type="EMBL" id="AE017285">
    <property type="protein sequence ID" value="AAS97343.1"/>
    <property type="molecule type" value="Genomic_DNA"/>
</dbReference>
<evidence type="ECO:0000256" key="1">
    <source>
        <dbReference type="ARBA" id="ARBA00008683"/>
    </source>
</evidence>
<dbReference type="AlphaFoldDB" id="Q727I4"/>
<evidence type="ECO:0000256" key="2">
    <source>
        <dbReference type="SAM" id="MobiDB-lite"/>
    </source>
</evidence>
<dbReference type="InterPro" id="IPR029045">
    <property type="entry name" value="ClpP/crotonase-like_dom_sf"/>
</dbReference>
<dbReference type="EnsemblBacteria" id="AAS97343">
    <property type="protein sequence ID" value="AAS97343"/>
    <property type="gene ID" value="DVU_2871"/>
</dbReference>
<dbReference type="InterPro" id="IPR002142">
    <property type="entry name" value="Peptidase_S49"/>
</dbReference>
<sequence length="439" mass="46060">MPQLHDLFAERMWAAMPEALGHFFSAFRHADASGDPGRPLPADASPPHGEERAATFGVSGGEERPYELCDGVAVIPVMGMLTPRRSWSWGYGYTTGMLDQIRPAIASALADRGVRAILLDVASPGGTVAGMKELADYIGAERAKGTKPMAAYANGLMASAAYMIGSATGRVLAPATATVGSIGVISVYENWSKWNEKAGLSYAYLTAGQWKAVGNPDTPLADNERAYLQERLTALYRHFTDGVSASMGLDAANLTTWADGKVFVASEAPQGLVTAIVADREAAIATLAKEMTMDRANLASQHPELLASIEREAAEKAVAAARTQFEEKATTGLGDKQQACLAAVRAVAGDEAASRVQALLEQNLSASQIEAVASLLPKPAAQATTEARPRHEEPSASHEERILAGIVGAHAAPLSGVPGNPGAETPAQFGQRMAGLLTR</sequence>
<dbReference type="Gene3D" id="3.90.226.10">
    <property type="entry name" value="2-enoyl-CoA Hydratase, Chain A, domain 1"/>
    <property type="match status" value="1"/>
</dbReference>
<dbReference type="Pfam" id="PF01343">
    <property type="entry name" value="Peptidase_S49"/>
    <property type="match status" value="1"/>
</dbReference>
<dbReference type="GO" id="GO:0008233">
    <property type="term" value="F:peptidase activity"/>
    <property type="evidence" value="ECO:0007669"/>
    <property type="project" value="InterPro"/>
</dbReference>
<dbReference type="PhylomeDB" id="Q727I4"/>
<evidence type="ECO:0000313" key="5">
    <source>
        <dbReference type="Proteomes" id="UP000002194"/>
    </source>
</evidence>
<feature type="compositionally biased region" description="Basic and acidic residues" evidence="2">
    <location>
        <begin position="387"/>
        <end position="399"/>
    </location>
</feature>
<dbReference type="PATRIC" id="fig|882.5.peg.2593"/>
<dbReference type="CDD" id="cd07022">
    <property type="entry name" value="S49_Sppa_36K_type"/>
    <property type="match status" value="1"/>
</dbReference>
<protein>
    <submittedName>
        <fullName evidence="4">Minor capsid protein C</fullName>
    </submittedName>
</protein>
<evidence type="ECO:0000259" key="3">
    <source>
        <dbReference type="Pfam" id="PF01343"/>
    </source>
</evidence>
<name>Q727I4_NITV2</name>
<dbReference type="MEROPS" id="S49.003"/>
<accession>Q727I4</accession>
<dbReference type="OrthoDB" id="282590at2"/>
<dbReference type="InterPro" id="IPR033855">
    <property type="entry name" value="Protein_C"/>
</dbReference>
<organism evidence="4 5">
    <name type="scientific">Nitratidesulfovibrio vulgaris (strain ATCC 29579 / DSM 644 / CCUG 34227 / NCIMB 8303 / VKM B-1760 / Hildenborough)</name>
    <name type="common">Desulfovibrio vulgaris</name>
    <dbReference type="NCBI Taxonomy" id="882"/>
    <lineage>
        <taxon>Bacteria</taxon>
        <taxon>Pseudomonadati</taxon>
        <taxon>Thermodesulfobacteriota</taxon>
        <taxon>Desulfovibrionia</taxon>
        <taxon>Desulfovibrionales</taxon>
        <taxon>Desulfovibrionaceae</taxon>
        <taxon>Nitratidesulfovibrio</taxon>
    </lineage>
</organism>
<dbReference type="SMR" id="Q727I4"/>
<dbReference type="HOGENOM" id="CLU_042018_0_0_7"/>